<dbReference type="OrthoDB" id="9792323at2"/>
<dbReference type="PROSITE" id="PS51819">
    <property type="entry name" value="VOC"/>
    <property type="match status" value="1"/>
</dbReference>
<dbReference type="PANTHER" id="PTHR33993:SF1">
    <property type="entry name" value="GLYOXALASE FAMILY PROTEIN"/>
    <property type="match status" value="1"/>
</dbReference>
<accession>A0A1E8FAG1</accession>
<proteinExistence type="predicted"/>
<dbReference type="InterPro" id="IPR029068">
    <property type="entry name" value="Glyas_Bleomycin-R_OHBP_Dase"/>
</dbReference>
<dbReference type="RefSeq" id="WP_070177276.1">
    <property type="nucleotide sequence ID" value="NZ_BMJR01000002.1"/>
</dbReference>
<reference evidence="2 3" key="1">
    <citation type="submission" date="2016-09" db="EMBL/GenBank/DDBJ databases">
        <title>Alteromonas lipolytica, a new species isolated from sea water.</title>
        <authorList>
            <person name="Wu Y.-H."/>
            <person name="Cheng H."/>
            <person name="Xu X.-W."/>
        </authorList>
    </citation>
    <scope>NUCLEOTIDE SEQUENCE [LARGE SCALE GENOMIC DNA]</scope>
    <source>
        <strain evidence="2 3">JW12</strain>
    </source>
</reference>
<evidence type="ECO:0000313" key="2">
    <source>
        <dbReference type="EMBL" id="OFI32899.1"/>
    </source>
</evidence>
<keyword evidence="3" id="KW-1185">Reference proteome</keyword>
<dbReference type="InterPro" id="IPR004360">
    <property type="entry name" value="Glyas_Fos-R_dOase_dom"/>
</dbReference>
<dbReference type="InterPro" id="IPR037523">
    <property type="entry name" value="VOC_core"/>
</dbReference>
<dbReference type="Gene3D" id="3.10.180.10">
    <property type="entry name" value="2,3-Dihydroxybiphenyl 1,2-Dioxygenase, domain 1"/>
    <property type="match status" value="1"/>
</dbReference>
<dbReference type="STRING" id="1856405.BFC17_01085"/>
<dbReference type="CDD" id="cd07247">
    <property type="entry name" value="SgaA_N_like"/>
    <property type="match status" value="1"/>
</dbReference>
<gene>
    <name evidence="2" type="ORF">BFC17_01085</name>
</gene>
<organism evidence="2 3">
    <name type="scientific">Alteromonas lipolytica</name>
    <dbReference type="NCBI Taxonomy" id="1856405"/>
    <lineage>
        <taxon>Bacteria</taxon>
        <taxon>Pseudomonadati</taxon>
        <taxon>Pseudomonadota</taxon>
        <taxon>Gammaproteobacteria</taxon>
        <taxon>Alteromonadales</taxon>
        <taxon>Alteromonadaceae</taxon>
        <taxon>Alteromonas/Salinimonas group</taxon>
        <taxon>Alteromonas</taxon>
    </lineage>
</organism>
<feature type="domain" description="VOC" evidence="1">
    <location>
        <begin position="6"/>
        <end position="116"/>
    </location>
</feature>
<dbReference type="PANTHER" id="PTHR33993">
    <property type="entry name" value="GLYOXALASE-RELATED"/>
    <property type="match status" value="1"/>
</dbReference>
<dbReference type="AlphaFoldDB" id="A0A1E8FAG1"/>
<dbReference type="EMBL" id="MJIC01000015">
    <property type="protein sequence ID" value="OFI32899.1"/>
    <property type="molecule type" value="Genomic_DNA"/>
</dbReference>
<dbReference type="InterPro" id="IPR052164">
    <property type="entry name" value="Anthracycline_SecMetBiosynth"/>
</dbReference>
<dbReference type="Proteomes" id="UP000176037">
    <property type="component" value="Unassembled WGS sequence"/>
</dbReference>
<sequence length="117" mass="13167">MSNETLINYAELPCRNLTATKQFFSEVFGWTFTDYGPSYVEFHDKGIVGGFYESDNASLTASGATLLVFYTPELESLQTKIERNGGTIIKPVFEFPGGRRFHFTEPSGNEFAVWSDK</sequence>
<dbReference type="SUPFAM" id="SSF54593">
    <property type="entry name" value="Glyoxalase/Bleomycin resistance protein/Dihydroxybiphenyl dioxygenase"/>
    <property type="match status" value="1"/>
</dbReference>
<protein>
    <submittedName>
        <fullName evidence="2">Glyoxalase</fullName>
    </submittedName>
</protein>
<dbReference type="Pfam" id="PF00903">
    <property type="entry name" value="Glyoxalase"/>
    <property type="match status" value="1"/>
</dbReference>
<name>A0A1E8FAG1_9ALTE</name>
<evidence type="ECO:0000313" key="3">
    <source>
        <dbReference type="Proteomes" id="UP000176037"/>
    </source>
</evidence>
<comment type="caution">
    <text evidence="2">The sequence shown here is derived from an EMBL/GenBank/DDBJ whole genome shotgun (WGS) entry which is preliminary data.</text>
</comment>
<evidence type="ECO:0000259" key="1">
    <source>
        <dbReference type="PROSITE" id="PS51819"/>
    </source>
</evidence>